<sequence>MIIFPLIPLVVLALLVIFLVVRQVISEWRTVQATFHQAESLTQELRQFTQNTTSELEQLHCALDQFSYWIKLS</sequence>
<keyword evidence="2" id="KW-1185">Reference proteome</keyword>
<accession>A0A2T2YJF8</accession>
<dbReference type="RefSeq" id="WP_106931826.1">
    <property type="nucleotide sequence ID" value="NZ_PYFT01000001.1"/>
</dbReference>
<proteinExistence type="predicted"/>
<comment type="caution">
    <text evidence="1">The sequence shown here is derived from an EMBL/GenBank/DDBJ whole genome shotgun (WGS) entry which is preliminary data.</text>
</comment>
<reference evidence="1 2" key="1">
    <citation type="submission" date="2018-03" db="EMBL/GenBank/DDBJ databases">
        <title>Adhaeribacter sp. HMF7605 Genome sequencing and assembly.</title>
        <authorList>
            <person name="Kang H."/>
            <person name="Kang J."/>
            <person name="Cha I."/>
            <person name="Kim H."/>
            <person name="Joh K."/>
        </authorList>
    </citation>
    <scope>NUCLEOTIDE SEQUENCE [LARGE SCALE GENOMIC DNA]</scope>
    <source>
        <strain evidence="1 2">HMF7605</strain>
    </source>
</reference>
<dbReference type="Proteomes" id="UP000240357">
    <property type="component" value="Unassembled WGS sequence"/>
</dbReference>
<name>A0A2T2YJF8_9BACT</name>
<dbReference type="AlphaFoldDB" id="A0A2T2YJF8"/>
<dbReference type="EMBL" id="PYFT01000001">
    <property type="protein sequence ID" value="PSR55646.1"/>
    <property type="molecule type" value="Genomic_DNA"/>
</dbReference>
<gene>
    <name evidence="1" type="ORF">AHMF7605_20115</name>
</gene>
<evidence type="ECO:0000313" key="2">
    <source>
        <dbReference type="Proteomes" id="UP000240357"/>
    </source>
</evidence>
<evidence type="ECO:0000313" key="1">
    <source>
        <dbReference type="EMBL" id="PSR55646.1"/>
    </source>
</evidence>
<organism evidence="1 2">
    <name type="scientific">Adhaeribacter arboris</name>
    <dbReference type="NCBI Taxonomy" id="2072846"/>
    <lineage>
        <taxon>Bacteria</taxon>
        <taxon>Pseudomonadati</taxon>
        <taxon>Bacteroidota</taxon>
        <taxon>Cytophagia</taxon>
        <taxon>Cytophagales</taxon>
        <taxon>Hymenobacteraceae</taxon>
        <taxon>Adhaeribacter</taxon>
    </lineage>
</organism>
<protein>
    <submittedName>
        <fullName evidence="1">Uncharacterized protein</fullName>
    </submittedName>
</protein>